<dbReference type="AlphaFoldDB" id="A0A6S7GJF5"/>
<keyword evidence="2" id="KW-0472">Membrane</keyword>
<proteinExistence type="predicted"/>
<keyword evidence="2" id="KW-1133">Transmembrane helix</keyword>
<protein>
    <submittedName>
        <fullName evidence="4">Uncharacterized protein</fullName>
    </submittedName>
</protein>
<keyword evidence="3" id="KW-0732">Signal</keyword>
<organism evidence="4 5">
    <name type="scientific">Paramuricea clavata</name>
    <name type="common">Red gorgonian</name>
    <name type="synonym">Violescent sea-whip</name>
    <dbReference type="NCBI Taxonomy" id="317549"/>
    <lineage>
        <taxon>Eukaryota</taxon>
        <taxon>Metazoa</taxon>
        <taxon>Cnidaria</taxon>
        <taxon>Anthozoa</taxon>
        <taxon>Octocorallia</taxon>
        <taxon>Malacalcyonacea</taxon>
        <taxon>Plexauridae</taxon>
        <taxon>Paramuricea</taxon>
    </lineage>
</organism>
<comment type="caution">
    <text evidence="4">The sequence shown here is derived from an EMBL/GenBank/DDBJ whole genome shotgun (WGS) entry which is preliminary data.</text>
</comment>
<accession>A0A6S7GJF5</accession>
<evidence type="ECO:0000313" key="5">
    <source>
        <dbReference type="Proteomes" id="UP001152795"/>
    </source>
</evidence>
<reference evidence="4" key="1">
    <citation type="submission" date="2020-04" db="EMBL/GenBank/DDBJ databases">
        <authorList>
            <person name="Alioto T."/>
            <person name="Alioto T."/>
            <person name="Gomez Garrido J."/>
        </authorList>
    </citation>
    <scope>NUCLEOTIDE SEQUENCE</scope>
    <source>
        <strain evidence="4">A484AB</strain>
    </source>
</reference>
<evidence type="ECO:0000313" key="4">
    <source>
        <dbReference type="EMBL" id="CAB3991523.1"/>
    </source>
</evidence>
<feature type="chain" id="PRO_5043523455" evidence="3">
    <location>
        <begin position="31"/>
        <end position="136"/>
    </location>
</feature>
<evidence type="ECO:0000256" key="1">
    <source>
        <dbReference type="SAM" id="MobiDB-lite"/>
    </source>
</evidence>
<dbReference type="Proteomes" id="UP001152795">
    <property type="component" value="Unassembled WGS sequence"/>
</dbReference>
<keyword evidence="5" id="KW-1185">Reference proteome</keyword>
<feature type="region of interest" description="Disordered" evidence="1">
    <location>
        <begin position="77"/>
        <end position="105"/>
    </location>
</feature>
<evidence type="ECO:0000256" key="2">
    <source>
        <dbReference type="SAM" id="Phobius"/>
    </source>
</evidence>
<gene>
    <name evidence="4" type="ORF">PACLA_8A054656</name>
</gene>
<name>A0A6S7GJF5_PARCT</name>
<feature type="transmembrane region" description="Helical" evidence="2">
    <location>
        <begin position="115"/>
        <end position="134"/>
    </location>
</feature>
<evidence type="ECO:0000256" key="3">
    <source>
        <dbReference type="SAM" id="SignalP"/>
    </source>
</evidence>
<feature type="compositionally biased region" description="Polar residues" evidence="1">
    <location>
        <begin position="77"/>
        <end position="91"/>
    </location>
</feature>
<feature type="signal peptide" evidence="3">
    <location>
        <begin position="1"/>
        <end position="30"/>
    </location>
</feature>
<dbReference type="EMBL" id="CACRXK020001866">
    <property type="protein sequence ID" value="CAB3991523.1"/>
    <property type="molecule type" value="Genomic_DNA"/>
</dbReference>
<keyword evidence="2" id="KW-0812">Transmembrane</keyword>
<sequence>MRFGSRDAFWLVRLTGAILFMTKFITCCESGTYSSKVLKDCVHCPKEPLLGCTESDVHRDDISSCLKNCLARISTSKPAHSELEPNTTTNPEQKKTTKQQKNSHCKTDGTEFNNLLIFVGFLAGLLVGIVIPHLKK</sequence>